<dbReference type="InterPro" id="IPR036264">
    <property type="entry name" value="Bact_exopeptidase_dim_dom"/>
</dbReference>
<reference evidence="4 5" key="1">
    <citation type="submission" date="2016-09" db="EMBL/GenBank/DDBJ databases">
        <title>Complete genome of Desulfosporosinus sp. OL.</title>
        <authorList>
            <person name="Mardanov A."/>
            <person name="Beletsky A."/>
            <person name="Panova A."/>
            <person name="Karnachuk O."/>
            <person name="Ravin N."/>
        </authorList>
    </citation>
    <scope>NUCLEOTIDE SEQUENCE [LARGE SCALE GENOMIC DNA]</scope>
    <source>
        <strain evidence="4 5">OL</strain>
    </source>
</reference>
<dbReference type="GO" id="GO:0046872">
    <property type="term" value="F:metal ion binding"/>
    <property type="evidence" value="ECO:0007669"/>
    <property type="project" value="UniProtKB-KW"/>
</dbReference>
<dbReference type="AlphaFoldDB" id="A0A1Q8R090"/>
<dbReference type="STRING" id="1888891.DSOL_1087"/>
<keyword evidence="2" id="KW-0378">Hydrolase</keyword>
<organism evidence="4 5">
    <name type="scientific">Desulfosporosinus metallidurans</name>
    <dbReference type="NCBI Taxonomy" id="1888891"/>
    <lineage>
        <taxon>Bacteria</taxon>
        <taxon>Bacillati</taxon>
        <taxon>Bacillota</taxon>
        <taxon>Clostridia</taxon>
        <taxon>Eubacteriales</taxon>
        <taxon>Desulfitobacteriaceae</taxon>
        <taxon>Desulfosporosinus</taxon>
    </lineage>
</organism>
<dbReference type="Pfam" id="PF07687">
    <property type="entry name" value="M20_dimer"/>
    <property type="match status" value="1"/>
</dbReference>
<dbReference type="Gene3D" id="3.30.70.360">
    <property type="match status" value="1"/>
</dbReference>
<evidence type="ECO:0000259" key="3">
    <source>
        <dbReference type="Pfam" id="PF07687"/>
    </source>
</evidence>
<protein>
    <submittedName>
        <fullName evidence="4">Acetylornithine deacetylase</fullName>
    </submittedName>
</protein>
<dbReference type="EMBL" id="MLBF01000005">
    <property type="protein sequence ID" value="OLN32976.1"/>
    <property type="molecule type" value="Genomic_DNA"/>
</dbReference>
<evidence type="ECO:0000313" key="5">
    <source>
        <dbReference type="Proteomes" id="UP000186102"/>
    </source>
</evidence>
<feature type="domain" description="Peptidase M20 dimerisation" evidence="3">
    <location>
        <begin position="160"/>
        <end position="258"/>
    </location>
</feature>
<keyword evidence="5" id="KW-1185">Reference proteome</keyword>
<dbReference type="Proteomes" id="UP000186102">
    <property type="component" value="Unassembled WGS sequence"/>
</dbReference>
<dbReference type="InterPro" id="IPR011650">
    <property type="entry name" value="Peptidase_M20_dimer"/>
</dbReference>
<dbReference type="GO" id="GO:0008777">
    <property type="term" value="F:acetylornithine deacetylase activity"/>
    <property type="evidence" value="ECO:0007669"/>
    <property type="project" value="TreeGrafter"/>
</dbReference>
<dbReference type="Gene3D" id="3.40.630.10">
    <property type="entry name" value="Zn peptidases"/>
    <property type="match status" value="1"/>
</dbReference>
<dbReference type="GO" id="GO:0006526">
    <property type="term" value="P:L-arginine biosynthetic process"/>
    <property type="evidence" value="ECO:0007669"/>
    <property type="project" value="TreeGrafter"/>
</dbReference>
<gene>
    <name evidence="4" type="ORF">DSOL_1087</name>
</gene>
<dbReference type="RefSeq" id="WP_075363840.1">
    <property type="nucleotide sequence ID" value="NZ_MLBF01000005.1"/>
</dbReference>
<dbReference type="Pfam" id="PF01546">
    <property type="entry name" value="Peptidase_M20"/>
    <property type="match status" value="1"/>
</dbReference>
<dbReference type="InterPro" id="IPR002933">
    <property type="entry name" value="Peptidase_M20"/>
</dbReference>
<dbReference type="OrthoDB" id="9792335at2"/>
<dbReference type="SUPFAM" id="SSF55031">
    <property type="entry name" value="Bacterial exopeptidase dimerisation domain"/>
    <property type="match status" value="1"/>
</dbReference>
<dbReference type="PANTHER" id="PTHR43808:SF31">
    <property type="entry name" value="N-ACETYL-L-CITRULLINE DEACETYLASE"/>
    <property type="match status" value="1"/>
</dbReference>
<evidence type="ECO:0000256" key="1">
    <source>
        <dbReference type="ARBA" id="ARBA00022723"/>
    </source>
</evidence>
<evidence type="ECO:0000313" key="4">
    <source>
        <dbReference type="EMBL" id="OLN32976.1"/>
    </source>
</evidence>
<dbReference type="InterPro" id="IPR050072">
    <property type="entry name" value="Peptidase_M20A"/>
</dbReference>
<proteinExistence type="predicted"/>
<keyword evidence="1" id="KW-0479">Metal-binding</keyword>
<sequence length="354" mass="39538">MQTNELTSELIKIDSSIKENANKAVEYAKTYMDNHGIKGKIIENKGYKSYLCEIGKGNKKIALNGHLDVVSGKKELFQPYEKEGKIFGRGAADMKAGCAAMMNTIIKLKDKNLPCKVMLQLVSDEEEGGNNCSQYLVENGYTADFVICGEPTDLGIGLQAKGFIRLDIIEYGRSAHGSRPWEGNNAILKALETFNKVSSLPFMAEKSEFYSGSSINLAVIEGGCMYNKVPDQCRIGLDIRFVPHIEPERIIKEIESVVTGDVVVNMIGSSVNIQPENHFVQQLTDSIREITHNEKLNIVAQHGSSDARFFTKKRIPSVEFGLSGEFWHGDGEYVLVQSIYDYEKILENFIMNFH</sequence>
<name>A0A1Q8R090_9FIRM</name>
<accession>A0A1Q8R090</accession>
<evidence type="ECO:0000256" key="2">
    <source>
        <dbReference type="ARBA" id="ARBA00022801"/>
    </source>
</evidence>
<dbReference type="SUPFAM" id="SSF53187">
    <property type="entry name" value="Zn-dependent exopeptidases"/>
    <property type="match status" value="1"/>
</dbReference>
<dbReference type="PANTHER" id="PTHR43808">
    <property type="entry name" value="ACETYLORNITHINE DEACETYLASE"/>
    <property type="match status" value="1"/>
</dbReference>
<comment type="caution">
    <text evidence="4">The sequence shown here is derived from an EMBL/GenBank/DDBJ whole genome shotgun (WGS) entry which is preliminary data.</text>
</comment>